<comment type="caution">
    <text evidence="2">The sequence shown here is derived from an EMBL/GenBank/DDBJ whole genome shotgun (WGS) entry which is preliminary data.</text>
</comment>
<sequence length="544" mass="60727">MPRPNTARTRAVDAAAHRLLDSGALDGWLSPPASTTGASRPSSRATSSRGGSLIPATSRPPTHSPSPSARARPHTATSVEEKSPSAFYEHGAFQIVQDPQERAGRGHAEASSSLEPPPNPAATPRPPSLAASEDFQSAPAYGDDRLDFVDPSAAAPSLAPQRSRLRLFRGSSAPATPPEAISHEHLAMRIRRLPEIFHNRGLALRGAGLRPFDVDKPNVDTQGVRQERPSNTGIQEVVARGDGIWMNIAPSNPGGSRGPRVALHMLPDRVALSTRRWSNRGNPQTIKVPITELVDTSGNKPFKNHPNDEWTFVSRVGYQRRSAQPRKFPISTREIQTKWLLRGAGLPPQGMMVLFVFRTPFEPHSRPGANDQAEIPVQRHEHLSRMEQDFERGLKTGKERDLRPLLERIRWMVLSIDVSSDHHEIPGHDRLWEGRFARLTRKRGYPCIEIFNAEIIYEKMVDGAAYPWLTLPRLSKPDGSELTHKVNLSNHPHYHHLRMPEDHWAFLGERISPETQKANRTSWQLQAGPGVTRLVRVDFYHLRK</sequence>
<name>A0A1Y2G1J1_9BASI</name>
<keyword evidence="3" id="KW-1185">Reference proteome</keyword>
<dbReference type="Proteomes" id="UP000193467">
    <property type="component" value="Unassembled WGS sequence"/>
</dbReference>
<organism evidence="2 3">
    <name type="scientific">Leucosporidium creatinivorum</name>
    <dbReference type="NCBI Taxonomy" id="106004"/>
    <lineage>
        <taxon>Eukaryota</taxon>
        <taxon>Fungi</taxon>
        <taxon>Dikarya</taxon>
        <taxon>Basidiomycota</taxon>
        <taxon>Pucciniomycotina</taxon>
        <taxon>Microbotryomycetes</taxon>
        <taxon>Leucosporidiales</taxon>
        <taxon>Leucosporidium</taxon>
    </lineage>
</organism>
<feature type="compositionally biased region" description="Pro residues" evidence="1">
    <location>
        <begin position="115"/>
        <end position="127"/>
    </location>
</feature>
<feature type="compositionally biased region" description="Low complexity" evidence="1">
    <location>
        <begin position="30"/>
        <end position="76"/>
    </location>
</feature>
<feature type="compositionally biased region" description="Basic and acidic residues" evidence="1">
    <location>
        <begin position="99"/>
        <end position="108"/>
    </location>
</feature>
<evidence type="ECO:0000313" key="3">
    <source>
        <dbReference type="Proteomes" id="UP000193467"/>
    </source>
</evidence>
<proteinExistence type="predicted"/>
<dbReference type="EMBL" id="MCGR01000003">
    <property type="protein sequence ID" value="ORY90768.1"/>
    <property type="molecule type" value="Genomic_DNA"/>
</dbReference>
<protein>
    <submittedName>
        <fullName evidence="2">Uncharacterized protein</fullName>
    </submittedName>
</protein>
<dbReference type="InParanoid" id="A0A1Y2G1J1"/>
<feature type="region of interest" description="Disordered" evidence="1">
    <location>
        <begin position="23"/>
        <end position="83"/>
    </location>
</feature>
<evidence type="ECO:0000313" key="2">
    <source>
        <dbReference type="EMBL" id="ORY90768.1"/>
    </source>
</evidence>
<gene>
    <name evidence="2" type="ORF">BCR35DRAFT_328529</name>
</gene>
<evidence type="ECO:0000256" key="1">
    <source>
        <dbReference type="SAM" id="MobiDB-lite"/>
    </source>
</evidence>
<accession>A0A1Y2G1J1</accession>
<dbReference type="AlphaFoldDB" id="A0A1Y2G1J1"/>
<reference evidence="2 3" key="1">
    <citation type="submission" date="2016-07" db="EMBL/GenBank/DDBJ databases">
        <title>Pervasive Adenine N6-methylation of Active Genes in Fungi.</title>
        <authorList>
            <consortium name="DOE Joint Genome Institute"/>
            <person name="Mondo S.J."/>
            <person name="Dannebaum R.O."/>
            <person name="Kuo R.C."/>
            <person name="Labutti K."/>
            <person name="Haridas S."/>
            <person name="Kuo A."/>
            <person name="Salamov A."/>
            <person name="Ahrendt S.R."/>
            <person name="Lipzen A."/>
            <person name="Sullivan W."/>
            <person name="Andreopoulos W.B."/>
            <person name="Clum A."/>
            <person name="Lindquist E."/>
            <person name="Daum C."/>
            <person name="Ramamoorthy G.K."/>
            <person name="Gryganskyi A."/>
            <person name="Culley D."/>
            <person name="Magnuson J.K."/>
            <person name="James T.Y."/>
            <person name="O'Malley M.A."/>
            <person name="Stajich J.E."/>
            <person name="Spatafora J.W."/>
            <person name="Visel A."/>
            <person name="Grigoriev I.V."/>
        </authorList>
    </citation>
    <scope>NUCLEOTIDE SEQUENCE [LARGE SCALE GENOMIC DNA]</scope>
    <source>
        <strain evidence="2 3">62-1032</strain>
    </source>
</reference>
<feature type="region of interest" description="Disordered" evidence="1">
    <location>
        <begin position="99"/>
        <end position="134"/>
    </location>
</feature>